<dbReference type="InterPro" id="IPR018108">
    <property type="entry name" value="MCP_transmembrane"/>
</dbReference>
<dbReference type="InterPro" id="IPR014710">
    <property type="entry name" value="RmlC-like_jellyroll"/>
</dbReference>
<feature type="domain" description="Cyclic nucleotide-binding" evidence="14">
    <location>
        <begin position="150"/>
        <end position="256"/>
    </location>
</feature>
<dbReference type="PANTHER" id="PTHR24089">
    <property type="entry name" value="SOLUTE CARRIER FAMILY 25"/>
    <property type="match status" value="1"/>
</dbReference>
<feature type="transmembrane region" description="Helical" evidence="13">
    <location>
        <begin position="487"/>
        <end position="504"/>
    </location>
</feature>
<name>A0A0G4INC6_PLABS</name>
<evidence type="ECO:0000313" key="17">
    <source>
        <dbReference type="Proteomes" id="UP000039324"/>
    </source>
</evidence>
<dbReference type="FunFam" id="1.50.40.10:FF:000016">
    <property type="entry name" value="Solute carrier family 25 member 23"/>
    <property type="match status" value="1"/>
</dbReference>
<dbReference type="PROSITE" id="PS50222">
    <property type="entry name" value="EF_HAND_2"/>
    <property type="match status" value="1"/>
</dbReference>
<evidence type="ECO:0000256" key="13">
    <source>
        <dbReference type="SAM" id="Phobius"/>
    </source>
</evidence>
<dbReference type="Gene3D" id="2.60.120.10">
    <property type="entry name" value="Jelly Rolls"/>
    <property type="match status" value="2"/>
</dbReference>
<feature type="repeat" description="Solcar" evidence="12">
    <location>
        <begin position="701"/>
        <end position="791"/>
    </location>
</feature>
<evidence type="ECO:0008006" key="18">
    <source>
        <dbReference type="Google" id="ProtNLM"/>
    </source>
</evidence>
<dbReference type="InterPro" id="IPR002048">
    <property type="entry name" value="EF_hand_dom"/>
</dbReference>
<dbReference type="STRING" id="37360.A0A0G4INC6"/>
<keyword evidence="5" id="KW-0479">Metal-binding</keyword>
<evidence type="ECO:0000256" key="11">
    <source>
        <dbReference type="ARBA" id="ARBA00023136"/>
    </source>
</evidence>
<dbReference type="Pfam" id="PF00153">
    <property type="entry name" value="Mito_carr"/>
    <property type="match status" value="3"/>
</dbReference>
<dbReference type="InterPro" id="IPR018490">
    <property type="entry name" value="cNMP-bd_dom_sf"/>
</dbReference>
<sequence length="795" mass="88122">MTPWIARNSTLDALHARSEFLGDRSRQGLPLFLSRFRRRPVRAGEVLIHQGRLERTFFVMESGQADVVVEQPDGRRVQKRTIRPLDPFGELSTVYAQPRAASVIATQDSVVWEVDEDALRDFLDSNPSLLAAFEHRRRVRKALSGVTWFLPDIHDEMAVKQLLDAFRSETYSAGQDIVRQGDSAENGRFYVILDGQCDVLVARNGSPPVGVARLASGDSFGELALMRKECCRNATVRACTADVVVLSIDRQQFQRLARKACHRLWKSFLDHASVEVDHEKFLTIQDLEKALMKDESLAVSASAKVAAELVFDAANRRAQQLMPWVEFVMLVALLRRENAHLQLAFMFTDRDHDGRITRHELEEALQKLTTVTRRLPYSSTEHADAAYEQTASLLDDVFQQRRSLTFEEFAALLQSDPRMAHVAKRKRPRLSADTPLSGTLSSVWKAAVSEVRQAPESWFVSAIEVGFESEFPGALAPAGYDKARRPWLYLLSGAIAGAVSRTLVSPLIRLKIMMQTGTDPPKGVVSGLRCAFKGRCRRSPGHGALTFCTRIVMYARDGFRGLFQGNGTNVVRIAPTTALQFFFFETIKDSVKRYGDGRDMTTCERLIGGGCAGMAASAITYPLDFIRARLTVQTAGNRQYNGIVHGVRQVIQTEGAPALFRGLWPTLVGVFPYIGIDFAVYETLKPLMPRKTSPDGVDGGTTALGLLFAGGVAGLISQTVAFPLELIRRRLQVQGFTECAYGYNGGIWDAVKKTVAKDGPLGLYRGMSANVLKAVPSISVSFLVYENCKSRFGIV</sequence>
<dbReference type="SUPFAM" id="SSF47473">
    <property type="entry name" value="EF-hand"/>
    <property type="match status" value="1"/>
</dbReference>
<dbReference type="PROSITE" id="PS00018">
    <property type="entry name" value="EF_HAND_1"/>
    <property type="match status" value="1"/>
</dbReference>
<keyword evidence="4 12" id="KW-0812">Transmembrane</keyword>
<dbReference type="PROSITE" id="PS50920">
    <property type="entry name" value="SOLCAR"/>
    <property type="match status" value="3"/>
</dbReference>
<evidence type="ECO:0000256" key="1">
    <source>
        <dbReference type="ARBA" id="ARBA00004448"/>
    </source>
</evidence>
<keyword evidence="8" id="KW-0106">Calcium</keyword>
<accession>A0A0G4INC6</accession>
<keyword evidence="9 13" id="KW-1133">Transmembrane helix</keyword>
<reference evidence="16 17" key="1">
    <citation type="submission" date="2015-02" db="EMBL/GenBank/DDBJ databases">
        <authorList>
            <person name="Chooi Y.-H."/>
        </authorList>
    </citation>
    <scope>NUCLEOTIDE SEQUENCE [LARGE SCALE GENOMIC DNA]</scope>
    <source>
        <strain evidence="16">E3</strain>
    </source>
</reference>
<keyword evidence="17" id="KW-1185">Reference proteome</keyword>
<comment type="subcellular location">
    <subcellularLocation>
        <location evidence="1">Mitochondrion inner membrane</location>
        <topology evidence="1">Multi-pass membrane protein</topology>
    </subcellularLocation>
</comment>
<dbReference type="InterPro" id="IPR000595">
    <property type="entry name" value="cNMP-bd_dom"/>
</dbReference>
<gene>
    <name evidence="16" type="ORF">PBRA_005283</name>
</gene>
<protein>
    <recommendedName>
        <fullName evidence="18">Calmodulin</fullName>
    </recommendedName>
</protein>
<evidence type="ECO:0000256" key="4">
    <source>
        <dbReference type="ARBA" id="ARBA00022692"/>
    </source>
</evidence>
<organism evidence="16 17">
    <name type="scientific">Plasmodiophora brassicae</name>
    <name type="common">Clubroot disease agent</name>
    <dbReference type="NCBI Taxonomy" id="37360"/>
    <lineage>
        <taxon>Eukaryota</taxon>
        <taxon>Sar</taxon>
        <taxon>Rhizaria</taxon>
        <taxon>Endomyxa</taxon>
        <taxon>Phytomyxea</taxon>
        <taxon>Plasmodiophorida</taxon>
        <taxon>Plasmodiophoridae</taxon>
        <taxon>Plasmodiophora</taxon>
    </lineage>
</organism>
<dbReference type="Proteomes" id="UP000039324">
    <property type="component" value="Unassembled WGS sequence"/>
</dbReference>
<dbReference type="Gene3D" id="1.50.40.10">
    <property type="entry name" value="Mitochondrial carrier domain"/>
    <property type="match status" value="1"/>
</dbReference>
<dbReference type="EMBL" id="CDSF01000076">
    <property type="protein sequence ID" value="CEO96679.1"/>
    <property type="molecule type" value="Genomic_DNA"/>
</dbReference>
<evidence type="ECO:0000256" key="10">
    <source>
        <dbReference type="ARBA" id="ARBA00023128"/>
    </source>
</evidence>
<dbReference type="SUPFAM" id="SSF103506">
    <property type="entry name" value="Mitochondrial carrier"/>
    <property type="match status" value="1"/>
</dbReference>
<dbReference type="PRINTS" id="PR00926">
    <property type="entry name" value="MITOCARRIER"/>
</dbReference>
<proteinExistence type="inferred from homology"/>
<dbReference type="Pfam" id="PF00027">
    <property type="entry name" value="cNMP_binding"/>
    <property type="match status" value="2"/>
</dbReference>
<evidence type="ECO:0000259" key="15">
    <source>
        <dbReference type="PROSITE" id="PS50222"/>
    </source>
</evidence>
<evidence type="ECO:0000256" key="6">
    <source>
        <dbReference type="ARBA" id="ARBA00022737"/>
    </source>
</evidence>
<dbReference type="AlphaFoldDB" id="A0A0G4INC6"/>
<dbReference type="GO" id="GO:0005509">
    <property type="term" value="F:calcium ion binding"/>
    <property type="evidence" value="ECO:0007669"/>
    <property type="project" value="InterPro"/>
</dbReference>
<feature type="repeat" description="Solcar" evidence="12">
    <location>
        <begin position="484"/>
        <end position="590"/>
    </location>
</feature>
<feature type="transmembrane region" description="Helical" evidence="13">
    <location>
        <begin position="658"/>
        <end position="681"/>
    </location>
</feature>
<keyword evidence="6" id="KW-0677">Repeat</keyword>
<dbReference type="OrthoDB" id="270584at2759"/>
<comment type="similarity">
    <text evidence="2">Belongs to the mitochondrial carrier (TC 2.A.29) family.</text>
</comment>
<feature type="transmembrane region" description="Helical" evidence="13">
    <location>
        <begin position="701"/>
        <end position="724"/>
    </location>
</feature>
<evidence type="ECO:0000259" key="14">
    <source>
        <dbReference type="PROSITE" id="PS50042"/>
    </source>
</evidence>
<keyword evidence="10" id="KW-0496">Mitochondrion</keyword>
<dbReference type="SUPFAM" id="SSF51206">
    <property type="entry name" value="cAMP-binding domain-like"/>
    <property type="match status" value="2"/>
</dbReference>
<feature type="domain" description="EF-hand" evidence="15">
    <location>
        <begin position="336"/>
        <end position="371"/>
    </location>
</feature>
<evidence type="ECO:0000256" key="8">
    <source>
        <dbReference type="ARBA" id="ARBA00022837"/>
    </source>
</evidence>
<feature type="repeat" description="Solcar" evidence="12">
    <location>
        <begin position="604"/>
        <end position="687"/>
    </location>
</feature>
<evidence type="ECO:0000256" key="9">
    <source>
        <dbReference type="ARBA" id="ARBA00022989"/>
    </source>
</evidence>
<evidence type="ECO:0000256" key="2">
    <source>
        <dbReference type="ARBA" id="ARBA00006375"/>
    </source>
</evidence>
<dbReference type="PROSITE" id="PS50042">
    <property type="entry name" value="CNMP_BINDING_3"/>
    <property type="match status" value="2"/>
</dbReference>
<evidence type="ECO:0000256" key="7">
    <source>
        <dbReference type="ARBA" id="ARBA00022792"/>
    </source>
</evidence>
<feature type="domain" description="Cyclic nucleotide-binding" evidence="14">
    <location>
        <begin position="20"/>
        <end position="123"/>
    </location>
</feature>
<dbReference type="Gene3D" id="1.10.238.10">
    <property type="entry name" value="EF-hand"/>
    <property type="match status" value="1"/>
</dbReference>
<dbReference type="InterPro" id="IPR018247">
    <property type="entry name" value="EF_Hand_1_Ca_BS"/>
</dbReference>
<keyword evidence="11 12" id="KW-0472">Membrane</keyword>
<dbReference type="InterPro" id="IPR023395">
    <property type="entry name" value="MCP_dom_sf"/>
</dbReference>
<dbReference type="GO" id="GO:0055085">
    <property type="term" value="P:transmembrane transport"/>
    <property type="evidence" value="ECO:0007669"/>
    <property type="project" value="InterPro"/>
</dbReference>
<dbReference type="CDD" id="cd00038">
    <property type="entry name" value="CAP_ED"/>
    <property type="match status" value="2"/>
</dbReference>
<dbReference type="InterPro" id="IPR011992">
    <property type="entry name" value="EF-hand-dom_pair"/>
</dbReference>
<keyword evidence="3" id="KW-0813">Transport</keyword>
<dbReference type="InterPro" id="IPR002067">
    <property type="entry name" value="MCP"/>
</dbReference>
<dbReference type="SMART" id="SM00100">
    <property type="entry name" value="cNMP"/>
    <property type="match status" value="2"/>
</dbReference>
<evidence type="ECO:0000256" key="12">
    <source>
        <dbReference type="PROSITE-ProRule" id="PRU00282"/>
    </source>
</evidence>
<dbReference type="GO" id="GO:0005743">
    <property type="term" value="C:mitochondrial inner membrane"/>
    <property type="evidence" value="ECO:0007669"/>
    <property type="project" value="UniProtKB-SubCell"/>
</dbReference>
<evidence type="ECO:0000256" key="5">
    <source>
        <dbReference type="ARBA" id="ARBA00022723"/>
    </source>
</evidence>
<keyword evidence="7" id="KW-0999">Mitochondrion inner membrane</keyword>
<dbReference type="SMART" id="SM00054">
    <property type="entry name" value="EFh"/>
    <property type="match status" value="1"/>
</dbReference>
<evidence type="ECO:0000313" key="16">
    <source>
        <dbReference type="EMBL" id="CEO96679.1"/>
    </source>
</evidence>
<evidence type="ECO:0000256" key="3">
    <source>
        <dbReference type="ARBA" id="ARBA00022448"/>
    </source>
</evidence>